<comment type="caution">
    <text evidence="2">The sequence shown here is derived from an EMBL/GenBank/DDBJ whole genome shotgun (WGS) entry which is preliminary data.</text>
</comment>
<keyword evidence="3" id="KW-1185">Reference proteome</keyword>
<evidence type="ECO:0000256" key="1">
    <source>
        <dbReference type="SAM" id="MobiDB-lite"/>
    </source>
</evidence>
<feature type="compositionally biased region" description="Acidic residues" evidence="1">
    <location>
        <begin position="403"/>
        <end position="436"/>
    </location>
</feature>
<feature type="region of interest" description="Disordered" evidence="1">
    <location>
        <begin position="68"/>
        <end position="326"/>
    </location>
</feature>
<feature type="compositionally biased region" description="Acidic residues" evidence="1">
    <location>
        <begin position="200"/>
        <end position="216"/>
    </location>
</feature>
<feature type="compositionally biased region" description="Low complexity" evidence="1">
    <location>
        <begin position="1532"/>
        <end position="1543"/>
    </location>
</feature>
<feature type="compositionally biased region" description="Acidic residues" evidence="1">
    <location>
        <begin position="159"/>
        <end position="185"/>
    </location>
</feature>
<proteinExistence type="predicted"/>
<feature type="region of interest" description="Disordered" evidence="1">
    <location>
        <begin position="453"/>
        <end position="533"/>
    </location>
</feature>
<feature type="compositionally biased region" description="Polar residues" evidence="1">
    <location>
        <begin position="2064"/>
        <end position="2077"/>
    </location>
</feature>
<feature type="compositionally biased region" description="Basic residues" evidence="1">
    <location>
        <begin position="1888"/>
        <end position="1898"/>
    </location>
</feature>
<feature type="compositionally biased region" description="Basic and acidic residues" evidence="1">
    <location>
        <begin position="1589"/>
        <end position="1603"/>
    </location>
</feature>
<gene>
    <name evidence="2" type="ORF">NP233_g1357</name>
</gene>
<feature type="compositionally biased region" description="Low complexity" evidence="1">
    <location>
        <begin position="2078"/>
        <end position="2090"/>
    </location>
</feature>
<reference evidence="2" key="1">
    <citation type="submission" date="2022-07" db="EMBL/GenBank/DDBJ databases">
        <title>Genome Sequence of Leucocoprinus birnbaumii.</title>
        <authorList>
            <person name="Buettner E."/>
        </authorList>
    </citation>
    <scope>NUCLEOTIDE SEQUENCE</scope>
    <source>
        <strain evidence="2">VT141</strain>
    </source>
</reference>
<feature type="region of interest" description="Disordered" evidence="1">
    <location>
        <begin position="1465"/>
        <end position="1489"/>
    </location>
</feature>
<feature type="region of interest" description="Disordered" evidence="1">
    <location>
        <begin position="549"/>
        <end position="573"/>
    </location>
</feature>
<feature type="compositionally biased region" description="Basic residues" evidence="1">
    <location>
        <begin position="1822"/>
        <end position="1838"/>
    </location>
</feature>
<feature type="region of interest" description="Disordered" evidence="1">
    <location>
        <begin position="1526"/>
        <end position="1673"/>
    </location>
</feature>
<feature type="compositionally biased region" description="Low complexity" evidence="1">
    <location>
        <begin position="20"/>
        <end position="30"/>
    </location>
</feature>
<feature type="region of interest" description="Disordered" evidence="1">
    <location>
        <begin position="382"/>
        <end position="436"/>
    </location>
</feature>
<feature type="compositionally biased region" description="Basic residues" evidence="1">
    <location>
        <begin position="2042"/>
        <end position="2059"/>
    </location>
</feature>
<feature type="compositionally biased region" description="Acidic residues" evidence="1">
    <location>
        <begin position="558"/>
        <end position="569"/>
    </location>
</feature>
<feature type="region of interest" description="Disordered" evidence="1">
    <location>
        <begin position="1324"/>
        <end position="1407"/>
    </location>
</feature>
<feature type="region of interest" description="Disordered" evidence="1">
    <location>
        <begin position="803"/>
        <end position="850"/>
    </location>
</feature>
<feature type="compositionally biased region" description="Acidic residues" evidence="1">
    <location>
        <begin position="1349"/>
        <end position="1358"/>
    </location>
</feature>
<sequence>MARSFNSFSTPSVPPPPHTTPSTAQQLLKPKLPRPPIHNPFDKFNQNDFDAWIGKLTGDLEKALGYDEVAPPREDDAVPASGVVAEPTQEFDESYLEGDVEDSFAEVKARRVSKGKARDPREGPGLGPKAGEQDQPIEILSDDEEDERGSSQVLGSDGSVDEEGEEEYDEEGEEYEEEGEEEQEEVGTSARVWTRKGGEETDEEEYYEEYDEEDGEAAVASREGSADVIELLSDTEPAPRVVSKHRQHEEEDQFLSDEDEPVDTRSSPAQYENEDEDEDEHMRSSPVQYDEQGDEEEIQPSDQDTSFPPHSHLNKGQSHTTAETLVDIHDPWERVERYAQDYYAGGELTVPPRSNKKGLLAAHYLGVKDDDSATGFLSPDVVSHADFENEEEERDVDEKEKEGDEDIYDEDEEGEEGDYEDYIDEDPKENAEEEVDEGDHLFNRLHSSFTTRPFGMPYSQTHQPLIIDKSGPGTNDEPIMIDSDEEEEAPAPAPVAQRQPERDYHAEAKERVTEKHFDQETQDEDEEHGETRAEGEDFLDELVAEIHAENQRAKVDEFETGDQIAEETPEPVALELGVEEPKPSEESPAFNRDADAHPNEAEQFRGHLHEEDVPTQPVPDAQQVFAEELLSLSRDLPTSILDHSQFIQPQPQENIMDWATLNTPDTIALDPQLPGVADTLAVPISGTIPLPGLVGANVDAPVFGFASSFDLDFAVGAASNQQTAVHETHTHTVVEDEDRGASEVAIAHEMHTHTVLEDESRAASAVDEQEVIDVDAEVDELANEEDEPATFVPLMTSDLEYPENEEEEHDELQGSTPSPAEATTVEAPIQPEVATEGQDEKGEGSDREPEVQIFVEEPEEYWEGTPPAEITINIQAATPVPPSPIIPMEDKFEQTPASPPQTLETVDRVDEGDEEVGADAIPGPAPLPISLEGAIEENAIVVEEEEQEHPTIIVEEPVTESASTKEHQVLENDATDITITALDAMESTYEIEEPLTASEYHASEGPSRAVSLGIMSVRSDEVIPATGIAIGDVEEMISDVEITPEVAADRESSRLAFSFDDGGDLEAQFIPVETQFELITETGTESTAVVTDVTNAQWPLRLDDELSQVRIEEISSGNEAQTVIEDTADDVHALSHTHTSSGTVEPVPVPSTFTEDNADGYFAQPGSPVMDFYGSTDFSKSPSAGLPTIIQLPGTPQKVLTPGGTPNSGPMPVAIAVDPVVLRALKSNPALFSPPTIPTSLESHRGSVTSRSVSVEVASENKTPPSGLELTTEAAVETTPSVLLSPDISPLPFDEVQAKEEAPTVQNEGPSLQTAFLATTVPGKPTLPTLFEDPYPYSLSTPGPQNEVEGSEEEESTEQENSISTTSSTSASSGEGGAAAAENAEEETDKISTAAAAEEVPEVLSKDAVNVEVHPSLTEITVPTESVVVSSTSEEVNEVLQMVEKGLADVEAEADKLISEFLVDEPDTDTDADGEADPEFVPSPPEAEIDVDASEEIVIEEMNDQEASPRGADMPALSVEGIVEEVEQPTSQEVQEVVENVPQESEEQKAEEIGDAKTEEGEMKNQKLVTEADDPFKLMGNDSLVAPGEAKEIEPDDTRWKKEEEEESQEEAEIAAAFAEVEPEADSPPRVQGDPSKSVSPPRPQAHFSPVPVDVSRVSFAPRPHPGPASTSGYVGAVSYAAAAAAYLQGLDSPLPLQLAGAPSSPGIRPLGSITAPVYSLQPRAGQPLVSSTTESTAPGTTKSTDVSQAADSNSPKPQVPVPPRKVQISVEDPYHADNDSDHEQRPSVSRAQKRKRSQSDGSNAEHPATPAKFPPTEKGKGKAKSPVRKIARKHCARRSTDTWRRAQIMNSTRSPSVASTVTSESSLVTLPSPSHISIPSSEPRPFLHAHSRRRGKGPKTMQEQLHKQRLPSAVGSRTGILRAEDVLTKAPTATPTSTTSPVTRSHCRYHRISIPKTENGPRISFLVPGCTLNDEDLIKEEEIEDHGEAIIQGDTLIVDDIETLDFEAYLHWVMRQLVGPEILRENEVFYLPQPGEAIVRSSKRPEKRKGGRPEKKRSKLTEETTANLTQNANTGQSASRDSSVASSASVLQQILEPGGLSDVTETEGERSPTKAGDKTASENGKLGLKGPSIPGENGSAVSRKRGRRLGQDAAAYQPTTESEDLTSTDFSDYNPNRRGNNRSRGQKRLRSEPNIGEGADGRKPKKLKTRGSQPLVQPGQSQSSAPAADSTQNPIRPVNVDSYQPPSSEAPSNVP</sequence>
<feature type="compositionally biased region" description="Acidic residues" evidence="1">
    <location>
        <begin position="89"/>
        <end position="104"/>
    </location>
</feature>
<feature type="compositionally biased region" description="Polar residues" evidence="1">
    <location>
        <begin position="1729"/>
        <end position="1755"/>
    </location>
</feature>
<feature type="compositionally biased region" description="Polar residues" evidence="1">
    <location>
        <begin position="300"/>
        <end position="323"/>
    </location>
</feature>
<feature type="compositionally biased region" description="Basic residues" evidence="1">
    <location>
        <begin position="2180"/>
        <end position="2189"/>
    </location>
</feature>
<protein>
    <submittedName>
        <fullName evidence="2">Uncharacterized protein</fullName>
    </submittedName>
</protein>
<name>A0AAD5YZM2_9AGAR</name>
<dbReference type="Proteomes" id="UP001213000">
    <property type="component" value="Unassembled WGS sequence"/>
</dbReference>
<feature type="compositionally biased region" description="Basic and acidic residues" evidence="1">
    <location>
        <begin position="1546"/>
        <end position="1565"/>
    </location>
</feature>
<feature type="compositionally biased region" description="Basic and acidic residues" evidence="1">
    <location>
        <begin position="838"/>
        <end position="850"/>
    </location>
</feature>
<feature type="compositionally biased region" description="Acidic residues" evidence="1">
    <location>
        <begin position="1604"/>
        <end position="1613"/>
    </location>
</feature>
<feature type="compositionally biased region" description="Basic and acidic residues" evidence="1">
    <location>
        <begin position="499"/>
        <end position="519"/>
    </location>
</feature>
<feature type="region of interest" description="Disordered" evidence="1">
    <location>
        <begin position="1"/>
        <end position="45"/>
    </location>
</feature>
<feature type="region of interest" description="Disordered" evidence="1">
    <location>
        <begin position="2041"/>
        <end position="2256"/>
    </location>
</feature>
<feature type="compositionally biased region" description="Polar residues" evidence="1">
    <location>
        <begin position="2211"/>
        <end position="2235"/>
    </location>
</feature>
<dbReference type="EMBL" id="JANIEX010000048">
    <property type="protein sequence ID" value="KAJ3575065.1"/>
    <property type="molecule type" value="Genomic_DNA"/>
</dbReference>
<accession>A0AAD5YZM2</accession>
<evidence type="ECO:0000313" key="3">
    <source>
        <dbReference type="Proteomes" id="UP001213000"/>
    </source>
</evidence>
<feature type="compositionally biased region" description="Acidic residues" evidence="1">
    <location>
        <begin position="250"/>
        <end position="261"/>
    </location>
</feature>
<feature type="compositionally biased region" description="Acidic residues" evidence="1">
    <location>
        <begin position="1465"/>
        <end position="1478"/>
    </location>
</feature>
<feature type="compositionally biased region" description="Basic and acidic residues" evidence="1">
    <location>
        <begin position="1773"/>
        <end position="1786"/>
    </location>
</feature>
<feature type="compositionally biased region" description="Polar residues" evidence="1">
    <location>
        <begin position="2242"/>
        <end position="2256"/>
    </location>
</feature>
<feature type="region of interest" description="Disordered" evidence="1">
    <location>
        <begin position="1725"/>
        <end position="1915"/>
    </location>
</feature>
<feature type="compositionally biased region" description="Basic and acidic residues" evidence="1">
    <location>
        <begin position="2108"/>
        <end position="2121"/>
    </location>
</feature>
<evidence type="ECO:0000313" key="2">
    <source>
        <dbReference type="EMBL" id="KAJ3575065.1"/>
    </source>
</evidence>
<feature type="compositionally biased region" description="Low complexity" evidence="1">
    <location>
        <begin position="1359"/>
        <end position="1382"/>
    </location>
</feature>
<feature type="compositionally biased region" description="Low complexity" evidence="1">
    <location>
        <begin position="1855"/>
        <end position="1885"/>
    </location>
</feature>
<organism evidence="2 3">
    <name type="scientific">Leucocoprinus birnbaumii</name>
    <dbReference type="NCBI Taxonomy" id="56174"/>
    <lineage>
        <taxon>Eukaryota</taxon>
        <taxon>Fungi</taxon>
        <taxon>Dikarya</taxon>
        <taxon>Basidiomycota</taxon>
        <taxon>Agaricomycotina</taxon>
        <taxon>Agaricomycetes</taxon>
        <taxon>Agaricomycetidae</taxon>
        <taxon>Agaricales</taxon>
        <taxon>Agaricineae</taxon>
        <taxon>Agaricaceae</taxon>
        <taxon>Leucocoprinus</taxon>
    </lineage>
</organism>